<accession>A0A2K9ZGD0</accession>
<dbReference type="Proteomes" id="UP000238523">
    <property type="component" value="Plasmid pRLN3"/>
</dbReference>
<evidence type="ECO:0000313" key="2">
    <source>
        <dbReference type="EMBL" id="AUW47278.1"/>
    </source>
</evidence>
<organism evidence="2 3">
    <name type="scientific">Rhizobium leguminosarum</name>
    <dbReference type="NCBI Taxonomy" id="384"/>
    <lineage>
        <taxon>Bacteria</taxon>
        <taxon>Pseudomonadati</taxon>
        <taxon>Pseudomonadota</taxon>
        <taxon>Alphaproteobacteria</taxon>
        <taxon>Hyphomicrobiales</taxon>
        <taxon>Rhizobiaceae</taxon>
        <taxon>Rhizobium/Agrobacterium group</taxon>
        <taxon>Rhizobium</taxon>
    </lineage>
</organism>
<evidence type="ECO:0000313" key="3">
    <source>
        <dbReference type="Proteomes" id="UP000238523"/>
    </source>
</evidence>
<protein>
    <submittedName>
        <fullName evidence="2">Uncharacterized protein</fullName>
    </submittedName>
</protein>
<dbReference type="EMBL" id="CP025015">
    <property type="protein sequence ID" value="AUW47278.1"/>
    <property type="molecule type" value="Genomic_DNA"/>
</dbReference>
<name>A0A2K9ZGD0_RHILE</name>
<gene>
    <name evidence="2" type="ORF">CUJ84_pRLN3000142</name>
</gene>
<sequence length="68" mass="7388">MACAHNEWKFGWKAEDASREGRIVTHFKELISTANRATSATQLLEEVSGDGASLSANGCSPARGYHHQ</sequence>
<reference evidence="2 3" key="1">
    <citation type="submission" date="2017-11" db="EMBL/GenBank/DDBJ databases">
        <title>Complete genome of Rhizobium leguminosarum Norway, an ineffective micro-symbiont.</title>
        <authorList>
            <person name="Hoffrichter A."/>
            <person name="Liang J."/>
            <person name="Brachmann A."/>
            <person name="Marin M."/>
        </authorList>
    </citation>
    <scope>NUCLEOTIDE SEQUENCE [LARGE SCALE GENOMIC DNA]</scope>
    <source>
        <strain evidence="2 3">Norway</strain>
        <plasmid evidence="3">Plasmid prln3</plasmid>
    </source>
</reference>
<proteinExistence type="predicted"/>
<feature type="region of interest" description="Disordered" evidence="1">
    <location>
        <begin position="49"/>
        <end position="68"/>
    </location>
</feature>
<geneLocation type="plasmid" evidence="3">
    <name>prln3</name>
</geneLocation>
<evidence type="ECO:0000256" key="1">
    <source>
        <dbReference type="SAM" id="MobiDB-lite"/>
    </source>
</evidence>
<keyword evidence="2" id="KW-0614">Plasmid</keyword>
<dbReference type="AlphaFoldDB" id="A0A2K9ZGD0"/>